<dbReference type="Proteomes" id="UP000037178">
    <property type="component" value="Unassembled WGS sequence"/>
</dbReference>
<reference evidence="2 3" key="1">
    <citation type="submission" date="2015-06" db="EMBL/GenBank/DDBJ databases">
        <title>Draft genome sequence of an Alphaproteobacteria species associated to the Mediterranean sponge Oscarella lobularis.</title>
        <authorList>
            <person name="Jourda C."/>
            <person name="Santini S."/>
            <person name="Claverie J.-M."/>
        </authorList>
    </citation>
    <scope>NUCLEOTIDE SEQUENCE [LARGE SCALE GENOMIC DNA]</scope>
    <source>
        <strain evidence="2">IGS</strain>
    </source>
</reference>
<dbReference type="PATRIC" id="fig|1675527.3.peg.3288"/>
<evidence type="ECO:0000256" key="1">
    <source>
        <dbReference type="SAM" id="Phobius"/>
    </source>
</evidence>
<dbReference type="RefSeq" id="WP_049643811.1">
    <property type="nucleotide sequence ID" value="NZ_LFTY01000002.1"/>
</dbReference>
<feature type="transmembrane region" description="Helical" evidence="1">
    <location>
        <begin position="61"/>
        <end position="80"/>
    </location>
</feature>
<dbReference type="OrthoDB" id="7846080at2"/>
<sequence>MAEPEPQPKPKQEPELRPGETLLAEWRPVLGIYIGRVVFIASIWMLIAGGLGGHFSELAHAPYFALAAFGLSLAHQVIAYEDGSEWLRRRGDLWRLTSERLIYENDRDAERAPVSVELVEIRRARAWMFWAVRVQFNDGQTTMLQFLPRARQVRDQIACALNALQETRGA</sequence>
<dbReference type="STRING" id="1675527.AIOL_003145"/>
<proteinExistence type="predicted"/>
<keyword evidence="1" id="KW-1133">Transmembrane helix</keyword>
<keyword evidence="3" id="KW-1185">Reference proteome</keyword>
<keyword evidence="1" id="KW-0472">Membrane</keyword>
<evidence type="ECO:0000313" key="3">
    <source>
        <dbReference type="Proteomes" id="UP000037178"/>
    </source>
</evidence>
<comment type="caution">
    <text evidence="2">The sequence shown here is derived from an EMBL/GenBank/DDBJ whole genome shotgun (WGS) entry which is preliminary data.</text>
</comment>
<feature type="transmembrane region" description="Helical" evidence="1">
    <location>
        <begin position="33"/>
        <end position="55"/>
    </location>
</feature>
<organism evidence="2 3">
    <name type="scientific">Candidatus Rhodobacter oscarellae</name>
    <dbReference type="NCBI Taxonomy" id="1675527"/>
    <lineage>
        <taxon>Bacteria</taxon>
        <taxon>Pseudomonadati</taxon>
        <taxon>Pseudomonadota</taxon>
        <taxon>Alphaproteobacteria</taxon>
        <taxon>Rhodobacterales</taxon>
        <taxon>Rhodobacter group</taxon>
        <taxon>Rhodobacter</taxon>
    </lineage>
</organism>
<keyword evidence="1" id="KW-0812">Transmembrane</keyword>
<evidence type="ECO:0008006" key="4">
    <source>
        <dbReference type="Google" id="ProtNLM"/>
    </source>
</evidence>
<gene>
    <name evidence="2" type="ORF">AIOL_003145</name>
</gene>
<protein>
    <recommendedName>
        <fullName evidence="4">DUF2244 domain-containing protein</fullName>
    </recommendedName>
</protein>
<evidence type="ECO:0000313" key="2">
    <source>
        <dbReference type="EMBL" id="KMW58174.1"/>
    </source>
</evidence>
<dbReference type="AlphaFoldDB" id="A0A0J9E933"/>
<accession>A0A0J9E933</accession>
<dbReference type="EMBL" id="LFTY01000002">
    <property type="protein sequence ID" value="KMW58174.1"/>
    <property type="molecule type" value="Genomic_DNA"/>
</dbReference>
<name>A0A0J9E933_9RHOB</name>